<dbReference type="AlphaFoldDB" id="Q66TW9"/>
<proteinExistence type="evidence at transcript level"/>
<organism evidence="1">
    <name type="scientific">Culicoides sonorensis</name>
    <name type="common">Biting midge</name>
    <dbReference type="NCBI Taxonomy" id="179676"/>
    <lineage>
        <taxon>Eukaryota</taxon>
        <taxon>Metazoa</taxon>
        <taxon>Ecdysozoa</taxon>
        <taxon>Arthropoda</taxon>
        <taxon>Hexapoda</taxon>
        <taxon>Insecta</taxon>
        <taxon>Pterygota</taxon>
        <taxon>Neoptera</taxon>
        <taxon>Endopterygota</taxon>
        <taxon>Diptera</taxon>
        <taxon>Nematocera</taxon>
        <taxon>Chironomoidea</taxon>
        <taxon>Ceratopogonidae</taxon>
        <taxon>Ceratopogoninae</taxon>
        <taxon>Culicoides</taxon>
        <taxon>Monoculicoides</taxon>
    </lineage>
</organism>
<name>Q66TW9_CULSO</name>
<dbReference type="Gene3D" id="3.90.780.10">
    <property type="entry name" value="5'-Nucleotidase, C-terminal domain"/>
    <property type="match status" value="1"/>
</dbReference>
<reference evidence="1" key="1">
    <citation type="submission" date="2004-04" db="EMBL/GenBank/DDBJ databases">
        <title>Midgut and salivary gland transcriptomes of the arbovirus vector Culicoides sonorensis (Diptera: Ceratopogonidae).</title>
        <authorList>
            <person name="Campbell C.L."/>
            <person name="VanDyke K.A."/>
            <person name="Letchworth G.J."/>
            <person name="Wilson W.C."/>
        </authorList>
    </citation>
    <scope>NUCLEOTIDE SEQUENCE</scope>
</reference>
<dbReference type="EMBL" id="AY603641">
    <property type="protein sequence ID" value="AAU06549.1"/>
    <property type="molecule type" value="mRNA"/>
</dbReference>
<dbReference type="VEuPathDB" id="VectorBase:CSON007783"/>
<evidence type="ECO:0000313" key="1">
    <source>
        <dbReference type="EMBL" id="AAU06549.1"/>
    </source>
</evidence>
<dbReference type="GO" id="GO:0016787">
    <property type="term" value="F:hydrolase activity"/>
    <property type="evidence" value="ECO:0007669"/>
    <property type="project" value="InterPro"/>
</dbReference>
<dbReference type="SUPFAM" id="SSF55816">
    <property type="entry name" value="5'-nucleotidase (syn. UDP-sugar hydrolase), C-terminal domain"/>
    <property type="match status" value="1"/>
</dbReference>
<protein>
    <submittedName>
        <fullName evidence="1">Coagulation inhibitor-related protein</fullName>
    </submittedName>
</protein>
<dbReference type="InterPro" id="IPR036907">
    <property type="entry name" value="5'-Nucleotdase_C_sf"/>
</dbReference>
<accession>Q66TW9</accession>
<sequence length="88" mass="10020">DVHVFVKTGKYEALKDEKTYKFVTISFIANGGDNFTEISLNKQNHHVGPDSKDVIKAFLKENVITEVDVKTKKTIVNSCPYCEEKKQQ</sequence>
<feature type="non-terminal residue" evidence="1">
    <location>
        <position position="1"/>
    </location>
</feature>
<dbReference type="GO" id="GO:0009166">
    <property type="term" value="P:nucleotide catabolic process"/>
    <property type="evidence" value="ECO:0007669"/>
    <property type="project" value="InterPro"/>
</dbReference>